<dbReference type="InterPro" id="IPR001647">
    <property type="entry name" value="HTH_TetR"/>
</dbReference>
<name>A0ABW9ADX4_9BURK</name>
<dbReference type="EMBL" id="JAQQFM010000008">
    <property type="protein sequence ID" value="MFL9926220.1"/>
    <property type="molecule type" value="Genomic_DNA"/>
</dbReference>
<dbReference type="PRINTS" id="PR00455">
    <property type="entry name" value="HTHTETR"/>
</dbReference>
<dbReference type="PANTHER" id="PTHR30055:SF119">
    <property type="entry name" value="NALC"/>
    <property type="match status" value="1"/>
</dbReference>
<dbReference type="Proteomes" id="UP001629246">
    <property type="component" value="Unassembled WGS sequence"/>
</dbReference>
<dbReference type="PANTHER" id="PTHR30055">
    <property type="entry name" value="HTH-TYPE TRANSCRIPTIONAL REGULATOR RUTR"/>
    <property type="match status" value="1"/>
</dbReference>
<dbReference type="SUPFAM" id="SSF46689">
    <property type="entry name" value="Homeodomain-like"/>
    <property type="match status" value="1"/>
</dbReference>
<feature type="DNA-binding region" description="H-T-H motif" evidence="2">
    <location>
        <begin position="38"/>
        <end position="57"/>
    </location>
</feature>
<gene>
    <name evidence="4" type="ORF">PQR62_18225</name>
</gene>
<dbReference type="Pfam" id="PF00440">
    <property type="entry name" value="TetR_N"/>
    <property type="match status" value="1"/>
</dbReference>
<evidence type="ECO:0000313" key="5">
    <source>
        <dbReference type="Proteomes" id="UP001629246"/>
    </source>
</evidence>
<comment type="caution">
    <text evidence="4">The sequence shown here is derived from an EMBL/GenBank/DDBJ whole genome shotgun (WGS) entry which is preliminary data.</text>
</comment>
<organism evidence="4 5">
    <name type="scientific">Herbaspirillum lusitanum</name>
    <dbReference type="NCBI Taxonomy" id="213312"/>
    <lineage>
        <taxon>Bacteria</taxon>
        <taxon>Pseudomonadati</taxon>
        <taxon>Pseudomonadota</taxon>
        <taxon>Betaproteobacteria</taxon>
        <taxon>Burkholderiales</taxon>
        <taxon>Oxalobacteraceae</taxon>
        <taxon>Herbaspirillum</taxon>
    </lineage>
</organism>
<dbReference type="RefSeq" id="WP_408159433.1">
    <property type="nucleotide sequence ID" value="NZ_JAQQFM010000008.1"/>
</dbReference>
<evidence type="ECO:0000256" key="2">
    <source>
        <dbReference type="PROSITE-ProRule" id="PRU00335"/>
    </source>
</evidence>
<evidence type="ECO:0000256" key="1">
    <source>
        <dbReference type="ARBA" id="ARBA00023125"/>
    </source>
</evidence>
<accession>A0ABW9ADX4</accession>
<keyword evidence="5" id="KW-1185">Reference proteome</keyword>
<protein>
    <submittedName>
        <fullName evidence="4">TetR/AcrR family transcriptional regulator</fullName>
    </submittedName>
</protein>
<evidence type="ECO:0000259" key="3">
    <source>
        <dbReference type="PROSITE" id="PS50977"/>
    </source>
</evidence>
<dbReference type="Pfam" id="PF14246">
    <property type="entry name" value="TetR_C_7"/>
    <property type="match status" value="1"/>
</dbReference>
<evidence type="ECO:0000313" key="4">
    <source>
        <dbReference type="EMBL" id="MFL9926220.1"/>
    </source>
</evidence>
<dbReference type="InterPro" id="IPR009057">
    <property type="entry name" value="Homeodomain-like_sf"/>
</dbReference>
<reference evidence="4 5" key="1">
    <citation type="journal article" date="2024" name="Chem. Sci.">
        <title>Discovery of megapolipeptins by genome mining of a Burkholderiales bacteria collection.</title>
        <authorList>
            <person name="Paulo B.S."/>
            <person name="Recchia M.J.J."/>
            <person name="Lee S."/>
            <person name="Fergusson C.H."/>
            <person name="Romanowski S.B."/>
            <person name="Hernandez A."/>
            <person name="Krull N."/>
            <person name="Liu D.Y."/>
            <person name="Cavanagh H."/>
            <person name="Bos A."/>
            <person name="Gray C.A."/>
            <person name="Murphy B.T."/>
            <person name="Linington R.G."/>
            <person name="Eustaquio A.S."/>
        </authorList>
    </citation>
    <scope>NUCLEOTIDE SEQUENCE [LARGE SCALE GENOMIC DNA]</scope>
    <source>
        <strain evidence="4 5">RL21-008-BIB-A</strain>
    </source>
</reference>
<dbReference type="Gene3D" id="1.10.357.10">
    <property type="entry name" value="Tetracycline Repressor, domain 2"/>
    <property type="match status" value="1"/>
</dbReference>
<dbReference type="Gene3D" id="1.10.10.60">
    <property type="entry name" value="Homeodomain-like"/>
    <property type="match status" value="1"/>
</dbReference>
<dbReference type="PROSITE" id="PS50977">
    <property type="entry name" value="HTH_TETR_2"/>
    <property type="match status" value="1"/>
</dbReference>
<feature type="domain" description="HTH tetR-type" evidence="3">
    <location>
        <begin position="15"/>
        <end position="75"/>
    </location>
</feature>
<sequence length="222" mass="24649">MSSEKGMSAMRVKTEAKRDAILDAASHVFLEAGFEGASMTEIATRIGGSKGTLYGYFSSKEELFVAVMHEAARKQFEPVFAAMNQEVDNLPKALQTFGEKSLEFLCSDRSIQARRAVIAESGRTDIGKRFYEMGPKFGMQKIAEFLGNQMDLGRLRKSDPLLAAMQLMALFECETIMPLMFGVEKTLSKARIRLAVRHALNTFFAAHATEALMIASRRNVES</sequence>
<dbReference type="InterPro" id="IPR050109">
    <property type="entry name" value="HTH-type_TetR-like_transc_reg"/>
</dbReference>
<dbReference type="InterPro" id="IPR039536">
    <property type="entry name" value="TetR_C_Proteobacteria"/>
</dbReference>
<proteinExistence type="predicted"/>
<keyword evidence="1 2" id="KW-0238">DNA-binding</keyword>